<proteinExistence type="predicted"/>
<dbReference type="InterPro" id="IPR015943">
    <property type="entry name" value="WD40/YVTN_repeat-like_dom_sf"/>
</dbReference>
<accession>A0A5Q5BPA0</accession>
<dbReference type="AlphaFoldDB" id="A0A5Q5BPA0"/>
<dbReference type="PANTHER" id="PTHR47197">
    <property type="entry name" value="PROTEIN NIRF"/>
    <property type="match status" value="1"/>
</dbReference>
<dbReference type="InterPro" id="IPR051200">
    <property type="entry name" value="Host-pathogen_enzymatic-act"/>
</dbReference>
<evidence type="ECO:0008006" key="2">
    <source>
        <dbReference type="Google" id="ProtNLM"/>
    </source>
</evidence>
<dbReference type="EMBL" id="CP000384">
    <property type="protein sequence ID" value="ABG10284.1"/>
    <property type="molecule type" value="Genomic_DNA"/>
</dbReference>
<reference evidence="1" key="1">
    <citation type="submission" date="2006-06" db="EMBL/GenBank/DDBJ databases">
        <title>Complete sequence of chromosome of Mycobacterium sp. MCS.</title>
        <authorList>
            <consortium name="US DOE Joint Genome Institute"/>
            <person name="Copeland A."/>
            <person name="Lucas S."/>
            <person name="Lapidus A."/>
            <person name="Barry K."/>
            <person name="Detter J.C."/>
            <person name="Glavina del Rio T."/>
            <person name="Hammon N."/>
            <person name="Israni S."/>
            <person name="Dalin E."/>
            <person name="Tice H."/>
            <person name="Pitluck S."/>
            <person name="Martinez M."/>
            <person name="Schmutz J."/>
            <person name="Larimer F."/>
            <person name="Land M."/>
            <person name="Hauser L."/>
            <person name="Kyrpides N."/>
            <person name="Kim E."/>
            <person name="Miller C.D."/>
            <person name="Hughes J.E."/>
            <person name="Anderson A.J."/>
            <person name="Sims R.C."/>
            <person name="Richardson P."/>
        </authorList>
    </citation>
    <scope>NUCLEOTIDE SEQUENCE [LARGE SCALE GENOMIC DNA]</scope>
    <source>
        <strain evidence="1">MCS</strain>
    </source>
</reference>
<evidence type="ECO:0000313" key="1">
    <source>
        <dbReference type="EMBL" id="ABG10284.1"/>
    </source>
</evidence>
<dbReference type="PANTHER" id="PTHR47197:SF3">
    <property type="entry name" value="DIHYDRO-HEME D1 DEHYDROGENASE"/>
    <property type="match status" value="1"/>
</dbReference>
<protein>
    <recommendedName>
        <fullName evidence="2">YncE family protein</fullName>
    </recommendedName>
</protein>
<dbReference type="SUPFAM" id="SSF51004">
    <property type="entry name" value="C-terminal (heme d1) domain of cytochrome cd1-nitrite reductase"/>
    <property type="match status" value="1"/>
</dbReference>
<sequence length="348" mass="36390">MANIFTRRKPPVAAPKVTAMTAQDPQVAVLDVAALPRGPVGDLAVDSASGFVVTTNPADRSITVFDADTLGSARVVAVGGTPGLVAVAEDRAYVTTSSLHDDAVTVVDTRVGTVIARYPLAFTATAMTISPDGKRVYIGRTGDQDVDVAVLDTAAERFGTIGIGYRPGTTVDAVRVDAAGRRLYVATTGLAGSALLTVDIETARVVRRLRLPSPIRDLALGRDGLAYVLRSDRRYGGSIDVIDLGANVVIDSVAIGGAPTQLTVSPDGSRAYVVDYDRVAVFDAMTSEVVDEITGEGSPACVAVREDGRRIYVADHAGAMTSLATPRKHFAATDPIVRPDMRELSPAV</sequence>
<dbReference type="InterPro" id="IPR011048">
    <property type="entry name" value="Haem_d1_sf"/>
</dbReference>
<organism evidence="1">
    <name type="scientific">Mycobacterium sp. (strain MCS)</name>
    <dbReference type="NCBI Taxonomy" id="164756"/>
    <lineage>
        <taxon>Bacteria</taxon>
        <taxon>Bacillati</taxon>
        <taxon>Actinomycetota</taxon>
        <taxon>Actinomycetes</taxon>
        <taxon>Mycobacteriales</taxon>
        <taxon>Mycobacteriaceae</taxon>
        <taxon>Mycobacterium</taxon>
    </lineage>
</organism>
<gene>
    <name evidence="1" type="ordered locus">Mmcs_4179</name>
</gene>
<dbReference type="KEGG" id="mmc:Mmcs_4179"/>
<name>A0A5Q5BPA0_MYCSS</name>
<dbReference type="Gene3D" id="2.130.10.10">
    <property type="entry name" value="YVTN repeat-like/Quinoprotein amine dehydrogenase"/>
    <property type="match status" value="2"/>
</dbReference>